<dbReference type="Pfam" id="PF02518">
    <property type="entry name" value="HATPase_c"/>
    <property type="match status" value="1"/>
</dbReference>
<dbReference type="InterPro" id="IPR003594">
    <property type="entry name" value="HATPase_dom"/>
</dbReference>
<evidence type="ECO:0000256" key="7">
    <source>
        <dbReference type="SAM" id="Phobius"/>
    </source>
</evidence>
<evidence type="ECO:0000313" key="9">
    <source>
        <dbReference type="EMBL" id="MBK3518826.1"/>
    </source>
</evidence>
<dbReference type="EMBL" id="JAENRR010000043">
    <property type="protein sequence ID" value="MBK3518826.1"/>
    <property type="molecule type" value="Genomic_DNA"/>
</dbReference>
<dbReference type="SMART" id="SM00387">
    <property type="entry name" value="HATPase_c"/>
    <property type="match status" value="1"/>
</dbReference>
<dbReference type="InterPro" id="IPR000014">
    <property type="entry name" value="PAS"/>
</dbReference>
<dbReference type="Gene3D" id="3.30.565.10">
    <property type="entry name" value="Histidine kinase-like ATPase, C-terminal domain"/>
    <property type="match status" value="1"/>
</dbReference>
<dbReference type="SUPFAM" id="SSF55785">
    <property type="entry name" value="PYP-like sensor domain (PAS domain)"/>
    <property type="match status" value="1"/>
</dbReference>
<evidence type="ECO:0000256" key="4">
    <source>
        <dbReference type="ARBA" id="ARBA00022679"/>
    </source>
</evidence>
<dbReference type="InterPro" id="IPR036097">
    <property type="entry name" value="HisK_dim/P_sf"/>
</dbReference>
<evidence type="ECO:0000256" key="1">
    <source>
        <dbReference type="ARBA" id="ARBA00000085"/>
    </source>
</evidence>
<dbReference type="InterPro" id="IPR005467">
    <property type="entry name" value="His_kinase_dom"/>
</dbReference>
<keyword evidence="3" id="KW-0597">Phosphoprotein</keyword>
<dbReference type="SMART" id="SM00388">
    <property type="entry name" value="HisKA"/>
    <property type="match status" value="1"/>
</dbReference>
<dbReference type="InterPro" id="IPR004358">
    <property type="entry name" value="Sig_transdc_His_kin-like_C"/>
</dbReference>
<dbReference type="SUPFAM" id="SSF55874">
    <property type="entry name" value="ATPase domain of HSP90 chaperone/DNA topoisomerase II/histidine kinase"/>
    <property type="match status" value="1"/>
</dbReference>
<dbReference type="PROSITE" id="PS50109">
    <property type="entry name" value="HIS_KIN"/>
    <property type="match status" value="1"/>
</dbReference>
<feature type="transmembrane region" description="Helical" evidence="7">
    <location>
        <begin position="38"/>
        <end position="56"/>
    </location>
</feature>
<dbReference type="PANTHER" id="PTHR43711">
    <property type="entry name" value="TWO-COMPONENT HISTIDINE KINASE"/>
    <property type="match status" value="1"/>
</dbReference>
<dbReference type="Gene3D" id="3.30.450.20">
    <property type="entry name" value="PAS domain"/>
    <property type="match status" value="2"/>
</dbReference>
<keyword evidence="7" id="KW-0472">Membrane</keyword>
<keyword evidence="7" id="KW-1133">Transmembrane helix</keyword>
<dbReference type="InterPro" id="IPR036890">
    <property type="entry name" value="HATPase_C_sf"/>
</dbReference>
<dbReference type="PRINTS" id="PR00344">
    <property type="entry name" value="BCTRLSENSOR"/>
</dbReference>
<dbReference type="InterPro" id="IPR035965">
    <property type="entry name" value="PAS-like_dom_sf"/>
</dbReference>
<evidence type="ECO:0000313" key="10">
    <source>
        <dbReference type="Proteomes" id="UP000605676"/>
    </source>
</evidence>
<sequence length="675" mass="77298">MNIILISFYYKILLLMPWPLTINGQDTSTLNLDEIQALFYQIIALLGLSMAVYLYINFRNNKKRSSSTRAIHTPTDEATSISKQLQQLINLIPYAACIANENQKVVYYNEQYKNLVTHKALDNHQSWDKQLLIDKSQINLSNNGEFIATNKGLKTFKLNIKPIDYKKLGLTLYSVIIEDISHLQDLQDDIEKRKGYLKNTIANASFPVIIIDEDLNIFESNKHFYNIIKSKRNKLTQEPLINYFPEDEREIIRQHLTNGLNNENKQQVFHLSTSDKQSIPVELNVIPFNFFGSTSTICFFKDISERQHMEKEILKAKQQAEESDRLKSSFLANMSHEVRTPLNSIMGFTELMSDEQLKAHERKEFHNIVKASSSELLNLLNDIMEFSKIESGLIQLDYSKIIPHDIVSELRDYASSQTTNNEHLDIIIKEPVGLGDMPDLKSDKKRIKQVLRHLIDNAIKFTYNGTITLSYQYRLDNSVEFIVSDTGIGIPHKKIPNIFHKFRQANDDNSRDFGGAGLGLSICKHLANVLGGFLWVSSIENHGSEFHFILPSQNDSSQNYRYNNAIIFYSNTPQPAPVLIEESKSLLLFSFSALLNVPMAHNVSVIVLKTVLSKDELAMLMAIPQIQSATIILYGKKQIEVIHSPIAKDLNLILKNKIELKKYIRKCIERKLSSL</sequence>
<dbReference type="RefSeq" id="WP_200466045.1">
    <property type="nucleotide sequence ID" value="NZ_JAENRR010000043.1"/>
</dbReference>
<dbReference type="Pfam" id="PF00512">
    <property type="entry name" value="HisKA"/>
    <property type="match status" value="1"/>
</dbReference>
<evidence type="ECO:0000256" key="2">
    <source>
        <dbReference type="ARBA" id="ARBA00012438"/>
    </source>
</evidence>
<dbReference type="SMART" id="SM00091">
    <property type="entry name" value="PAS"/>
    <property type="match status" value="2"/>
</dbReference>
<accession>A0ABS1HMC6</accession>
<evidence type="ECO:0000256" key="6">
    <source>
        <dbReference type="ARBA" id="ARBA00023012"/>
    </source>
</evidence>
<dbReference type="InterPro" id="IPR050736">
    <property type="entry name" value="Sensor_HK_Regulatory"/>
</dbReference>
<dbReference type="Gene3D" id="1.10.287.130">
    <property type="match status" value="1"/>
</dbReference>
<keyword evidence="7" id="KW-0812">Transmembrane</keyword>
<name>A0ABS1HMC6_9BACT</name>
<comment type="caution">
    <text evidence="9">The sequence shown here is derived from an EMBL/GenBank/DDBJ whole genome shotgun (WGS) entry which is preliminary data.</text>
</comment>
<feature type="domain" description="Histidine kinase" evidence="8">
    <location>
        <begin position="333"/>
        <end position="554"/>
    </location>
</feature>
<dbReference type="SUPFAM" id="SSF47384">
    <property type="entry name" value="Homodimeric domain of signal transducing histidine kinase"/>
    <property type="match status" value="1"/>
</dbReference>
<dbReference type="CDD" id="cd16922">
    <property type="entry name" value="HATPase_EvgS-ArcB-TorS-like"/>
    <property type="match status" value="1"/>
</dbReference>
<evidence type="ECO:0000259" key="8">
    <source>
        <dbReference type="PROSITE" id="PS50109"/>
    </source>
</evidence>
<dbReference type="InterPro" id="IPR003661">
    <property type="entry name" value="HisK_dim/P_dom"/>
</dbReference>
<keyword evidence="5" id="KW-0418">Kinase</keyword>
<dbReference type="EC" id="2.7.13.3" evidence="2"/>
<dbReference type="InterPro" id="IPR013767">
    <property type="entry name" value="PAS_fold"/>
</dbReference>
<evidence type="ECO:0000256" key="5">
    <source>
        <dbReference type="ARBA" id="ARBA00022777"/>
    </source>
</evidence>
<dbReference type="CDD" id="cd00082">
    <property type="entry name" value="HisKA"/>
    <property type="match status" value="1"/>
</dbReference>
<evidence type="ECO:0000256" key="3">
    <source>
        <dbReference type="ARBA" id="ARBA00022553"/>
    </source>
</evidence>
<dbReference type="NCBIfam" id="TIGR00229">
    <property type="entry name" value="sensory_box"/>
    <property type="match status" value="1"/>
</dbReference>
<comment type="catalytic activity">
    <reaction evidence="1">
        <text>ATP + protein L-histidine = ADP + protein N-phospho-L-histidine.</text>
        <dbReference type="EC" id="2.7.13.3"/>
    </reaction>
</comment>
<organism evidence="9 10">
    <name type="scientific">Carboxylicivirga marina</name>
    <dbReference type="NCBI Taxonomy" id="2800988"/>
    <lineage>
        <taxon>Bacteria</taxon>
        <taxon>Pseudomonadati</taxon>
        <taxon>Bacteroidota</taxon>
        <taxon>Bacteroidia</taxon>
        <taxon>Marinilabiliales</taxon>
        <taxon>Marinilabiliaceae</taxon>
        <taxon>Carboxylicivirga</taxon>
    </lineage>
</organism>
<keyword evidence="10" id="KW-1185">Reference proteome</keyword>
<gene>
    <name evidence="9" type="ORF">JIV24_15875</name>
</gene>
<dbReference type="CDD" id="cd00130">
    <property type="entry name" value="PAS"/>
    <property type="match status" value="1"/>
</dbReference>
<keyword evidence="4" id="KW-0808">Transferase</keyword>
<dbReference type="Pfam" id="PF00989">
    <property type="entry name" value="PAS"/>
    <property type="match status" value="1"/>
</dbReference>
<dbReference type="Proteomes" id="UP000605676">
    <property type="component" value="Unassembled WGS sequence"/>
</dbReference>
<keyword evidence="6" id="KW-0902">Two-component regulatory system</keyword>
<protein>
    <recommendedName>
        <fullName evidence="2">histidine kinase</fullName>
        <ecNumber evidence="2">2.7.13.3</ecNumber>
    </recommendedName>
</protein>
<proteinExistence type="predicted"/>
<reference evidence="9 10" key="1">
    <citation type="submission" date="2021-01" db="EMBL/GenBank/DDBJ databases">
        <title>Carboxyliciviraga sp.nov., isolated from coastal sediments.</title>
        <authorList>
            <person name="Lu D."/>
            <person name="Zhang T."/>
        </authorList>
    </citation>
    <scope>NUCLEOTIDE SEQUENCE [LARGE SCALE GENOMIC DNA]</scope>
    <source>
        <strain evidence="9 10">N1Y132</strain>
    </source>
</reference>
<dbReference type="PANTHER" id="PTHR43711:SF31">
    <property type="entry name" value="HISTIDINE KINASE"/>
    <property type="match status" value="1"/>
</dbReference>